<dbReference type="Gene3D" id="3.40.50.150">
    <property type="entry name" value="Vaccinia Virus protein VP39"/>
    <property type="match status" value="2"/>
</dbReference>
<feature type="non-terminal residue" evidence="1">
    <location>
        <position position="288"/>
    </location>
</feature>
<dbReference type="EMBL" id="CAJNNW010019971">
    <property type="protein sequence ID" value="CAE8665496.1"/>
    <property type="molecule type" value="Genomic_DNA"/>
</dbReference>
<dbReference type="PANTHER" id="PTHR14614">
    <property type="entry name" value="HEPATOCELLULAR CARCINOMA-ASSOCIATED ANTIGEN"/>
    <property type="match status" value="1"/>
</dbReference>
<reference evidence="1" key="1">
    <citation type="submission" date="2021-02" db="EMBL/GenBank/DDBJ databases">
        <authorList>
            <person name="Dougan E. K."/>
            <person name="Rhodes N."/>
            <person name="Thang M."/>
            <person name="Chan C."/>
        </authorList>
    </citation>
    <scope>NUCLEOTIDE SEQUENCE</scope>
</reference>
<dbReference type="SUPFAM" id="SSF53335">
    <property type="entry name" value="S-adenosyl-L-methionine-dependent methyltransferases"/>
    <property type="match status" value="1"/>
</dbReference>
<organism evidence="1 2">
    <name type="scientific">Polarella glacialis</name>
    <name type="common">Dinoflagellate</name>
    <dbReference type="NCBI Taxonomy" id="89957"/>
    <lineage>
        <taxon>Eukaryota</taxon>
        <taxon>Sar</taxon>
        <taxon>Alveolata</taxon>
        <taxon>Dinophyceae</taxon>
        <taxon>Suessiales</taxon>
        <taxon>Suessiaceae</taxon>
        <taxon>Polarella</taxon>
    </lineage>
</organism>
<accession>A0A813IXX2</accession>
<dbReference type="AlphaFoldDB" id="A0A813IXX2"/>
<gene>
    <name evidence="1" type="ORF">PGLA2088_LOCUS15940</name>
</gene>
<sequence length="288" mass="30725">ASCFESTGFSLWDPGIVLALALPQLLPSSHPGLDVLELGCGLSVVGLAAALLGHRCVATDWEAAVEAAHAAGAENLATGLLAEAPGSWRAEVMDWRDPPDWALARRWDVLLGGDLVWSALREGEGSSDVAILQNPLLVLLSRLRYGELLLADRERDYTATAAFFSALRSFGLEARRVEVRPATRAVDIAIWSIRHVCLVTVPEQIWLRDCVTSASDSTFRLPLPALDLVVHACQDLADEELGTVVWDSAVVFATLLVQQPELCAQCRILELGSGTGLVGLVAAAIGAS</sequence>
<dbReference type="InterPro" id="IPR029063">
    <property type="entry name" value="SAM-dependent_MTases_sf"/>
</dbReference>
<dbReference type="Proteomes" id="UP000626109">
    <property type="component" value="Unassembled WGS sequence"/>
</dbReference>
<evidence type="ECO:0000313" key="1">
    <source>
        <dbReference type="EMBL" id="CAE8665496.1"/>
    </source>
</evidence>
<proteinExistence type="predicted"/>
<name>A0A813IXX2_POLGL</name>
<evidence type="ECO:0008006" key="3">
    <source>
        <dbReference type="Google" id="ProtNLM"/>
    </source>
</evidence>
<feature type="non-terminal residue" evidence="1">
    <location>
        <position position="1"/>
    </location>
</feature>
<evidence type="ECO:0000313" key="2">
    <source>
        <dbReference type="Proteomes" id="UP000626109"/>
    </source>
</evidence>
<dbReference type="InterPro" id="IPR019410">
    <property type="entry name" value="Methyltransf_16"/>
</dbReference>
<dbReference type="Pfam" id="PF10294">
    <property type="entry name" value="Methyltransf_16"/>
    <property type="match status" value="2"/>
</dbReference>
<comment type="caution">
    <text evidence="1">The sequence shown here is derived from an EMBL/GenBank/DDBJ whole genome shotgun (WGS) entry which is preliminary data.</text>
</comment>
<protein>
    <recommendedName>
        <fullName evidence="3">Calmodulin-lysine N-methyltransferase</fullName>
    </recommendedName>
</protein>